<keyword evidence="1" id="KW-0732">Signal</keyword>
<proteinExistence type="predicted"/>
<dbReference type="AlphaFoldDB" id="A0AAD8B6H8"/>
<feature type="signal peptide" evidence="1">
    <location>
        <begin position="1"/>
        <end position="23"/>
    </location>
</feature>
<protein>
    <submittedName>
        <fullName evidence="2">Neuroactive polyprotein R15</fullName>
    </submittedName>
</protein>
<evidence type="ECO:0000313" key="3">
    <source>
        <dbReference type="Proteomes" id="UP001233172"/>
    </source>
</evidence>
<gene>
    <name evidence="2" type="ORF">Bpfe_023022</name>
</gene>
<sequence length="83" mass="9667">MGSNHQFWILVFCIILLLPVYSAYRLQESDVAKYKDKRQTPDCGSLTPERCQAIRLRMCVTICVDSYMVFVCRRRSGCSIIRN</sequence>
<dbReference type="EMBL" id="JASAOG010000149">
    <property type="protein sequence ID" value="KAK0047595.1"/>
    <property type="molecule type" value="Genomic_DNA"/>
</dbReference>
<organism evidence="2 3">
    <name type="scientific">Biomphalaria pfeifferi</name>
    <name type="common">Bloodfluke planorb</name>
    <name type="synonym">Freshwater snail</name>
    <dbReference type="NCBI Taxonomy" id="112525"/>
    <lineage>
        <taxon>Eukaryota</taxon>
        <taxon>Metazoa</taxon>
        <taxon>Spiralia</taxon>
        <taxon>Lophotrochozoa</taxon>
        <taxon>Mollusca</taxon>
        <taxon>Gastropoda</taxon>
        <taxon>Heterobranchia</taxon>
        <taxon>Euthyneura</taxon>
        <taxon>Panpulmonata</taxon>
        <taxon>Hygrophila</taxon>
        <taxon>Lymnaeoidea</taxon>
        <taxon>Planorbidae</taxon>
        <taxon>Biomphalaria</taxon>
    </lineage>
</organism>
<name>A0AAD8B6H8_BIOPF</name>
<evidence type="ECO:0000313" key="2">
    <source>
        <dbReference type="EMBL" id="KAK0047595.1"/>
    </source>
</evidence>
<reference evidence="2" key="2">
    <citation type="submission" date="2023-04" db="EMBL/GenBank/DDBJ databases">
        <authorList>
            <person name="Bu L."/>
            <person name="Lu L."/>
            <person name="Laidemitt M.R."/>
            <person name="Zhang S.M."/>
            <person name="Mutuku M."/>
            <person name="Mkoji G."/>
            <person name="Steinauer M."/>
            <person name="Loker E.S."/>
        </authorList>
    </citation>
    <scope>NUCLEOTIDE SEQUENCE</scope>
    <source>
        <strain evidence="2">KasaAsao</strain>
        <tissue evidence="2">Whole Snail</tissue>
    </source>
</reference>
<reference evidence="2" key="1">
    <citation type="journal article" date="2023" name="PLoS Negl. Trop. Dis.">
        <title>A genome sequence for Biomphalaria pfeifferi, the major vector snail for the human-infecting parasite Schistosoma mansoni.</title>
        <authorList>
            <person name="Bu L."/>
            <person name="Lu L."/>
            <person name="Laidemitt M.R."/>
            <person name="Zhang S.M."/>
            <person name="Mutuku M."/>
            <person name="Mkoji G."/>
            <person name="Steinauer M."/>
            <person name="Loker E.S."/>
        </authorList>
    </citation>
    <scope>NUCLEOTIDE SEQUENCE</scope>
    <source>
        <strain evidence="2">KasaAsao</strain>
    </source>
</reference>
<comment type="caution">
    <text evidence="2">The sequence shown here is derived from an EMBL/GenBank/DDBJ whole genome shotgun (WGS) entry which is preliminary data.</text>
</comment>
<feature type="chain" id="PRO_5041937106" evidence="1">
    <location>
        <begin position="24"/>
        <end position="83"/>
    </location>
</feature>
<dbReference type="Proteomes" id="UP001233172">
    <property type="component" value="Unassembled WGS sequence"/>
</dbReference>
<keyword evidence="3" id="KW-1185">Reference proteome</keyword>
<accession>A0AAD8B6H8</accession>
<evidence type="ECO:0000256" key="1">
    <source>
        <dbReference type="SAM" id="SignalP"/>
    </source>
</evidence>